<comment type="similarity">
    <text evidence="10 11">Belongs to the TonB-dependent receptor family.</text>
</comment>
<evidence type="ECO:0000313" key="15">
    <source>
        <dbReference type="Proteomes" id="UP000318055"/>
    </source>
</evidence>
<comment type="subcellular location">
    <subcellularLocation>
        <location evidence="1 10">Cell outer membrane</location>
        <topology evidence="1 10">Multi-pass membrane protein</topology>
    </subcellularLocation>
</comment>
<organism evidence="14 15">
    <name type="scientific">Sphingomonas suaedae</name>
    <dbReference type="NCBI Taxonomy" id="2599297"/>
    <lineage>
        <taxon>Bacteria</taxon>
        <taxon>Pseudomonadati</taxon>
        <taxon>Pseudomonadota</taxon>
        <taxon>Alphaproteobacteria</taxon>
        <taxon>Sphingomonadales</taxon>
        <taxon>Sphingomonadaceae</taxon>
        <taxon>Sphingomonas</taxon>
    </lineage>
</organism>
<dbReference type="Pfam" id="PF07660">
    <property type="entry name" value="STN"/>
    <property type="match status" value="1"/>
</dbReference>
<dbReference type="Gene3D" id="2.40.170.20">
    <property type="entry name" value="TonB-dependent receptor, beta-barrel domain"/>
    <property type="match status" value="1"/>
</dbReference>
<keyword evidence="4" id="KW-0410">Iron transport</keyword>
<evidence type="ECO:0000256" key="5">
    <source>
        <dbReference type="ARBA" id="ARBA00022692"/>
    </source>
</evidence>
<dbReference type="GO" id="GO:0009279">
    <property type="term" value="C:cell outer membrane"/>
    <property type="evidence" value="ECO:0007669"/>
    <property type="project" value="UniProtKB-SubCell"/>
</dbReference>
<proteinExistence type="inferred from homology"/>
<evidence type="ECO:0000256" key="1">
    <source>
        <dbReference type="ARBA" id="ARBA00004571"/>
    </source>
</evidence>
<evidence type="ECO:0000256" key="11">
    <source>
        <dbReference type="RuleBase" id="RU003357"/>
    </source>
</evidence>
<feature type="domain" description="Secretin/TonB short N-terminal" evidence="13">
    <location>
        <begin position="51"/>
        <end position="101"/>
    </location>
</feature>
<sequence length="971" mass="102492">MNNRIGFGLLAGAACIVAPSVHAQQADARDYDIASQDLGTAINRLAAASGQQIVVADNLVQRRRSQAVRGRFTVESALNTMLGGSGLRAVLVGTTYVVRPEDAPAAGELGEEVVVTGTHIRGRAPVGSAVLTIDRKAIDDSGYATIAQVVQAIPQNFAGGPNEAGIGGTLSQTAGLNTAAGSSINLRGLGTGSTLVLLAGDRPALGGATGAFADVSMIPNVAIERIEVVPDGASAIYGSDAVAGVVNLIPRLTFEGAETSFRIGTADGGFQEYGVSQLLGTRWSSGRIMFAYEFYQRDRLAAADRYFATDNLTVFGGADRRGNYSNPGTIVAGGQTFAIPRGQNGSGLTASMLTAGTVNKGDSWLGADLLPMQRRHSAFTSLSQDITRNLRFYAHGLFTVRSFDRHTRPSGDATRTVPITNPFYVDPLGTHLPIGVQYSFVRDFGAEGARGKASAYGGTAGLALDLGAWAIDAHGTWGRQYERNTIYNRVNTARLATALADTNPATAYNLLGDGSFTNPATIDKVRGSLTNSNSGIVWSTSLRANGPLFALPAGNVSLAVGGEYRREIYRLGPTISDLSTAVPTEIAATALPAPRTVRAAYAELVVPVFGEPNAIPVFHRLDLSAALRTERYSDFGSTTNPKFGVSWAPVRGLTFRGSYGRSFRAPSFQDLRQDPGSKLIFAYPLSDPASSSGTTNVVVIRGNDPALRPERATTIAIGMDVTPGGIPGLNAGVTWFDIDYRDRIATPAAQLLTFLTNRATFAPIIEDSPSVARVAELYADPFFINPFGIAQSSVNALVDARLQNLAVVRQSGVDLDLGYAFDLGGGRADIGMTGTYLFHIRQALTATGPVTDVVDTLGNPVDLKLRGHAGWSSGGFGAIMTANYVDDYTNRTGTTPQAVSSWTTFDFQLSYAVPDKAGLFGGVRLALNVSNLFDRDPPYAAYVVGTSTYAYDPENASPAGRVISLQVSRKW</sequence>
<evidence type="ECO:0000256" key="3">
    <source>
        <dbReference type="ARBA" id="ARBA00022452"/>
    </source>
</evidence>
<keyword evidence="6" id="KW-0408">Iron</keyword>
<dbReference type="AlphaFoldDB" id="A0A518RHG9"/>
<dbReference type="PANTHER" id="PTHR47234:SF2">
    <property type="entry name" value="TONB-DEPENDENT RECEPTOR"/>
    <property type="match status" value="1"/>
</dbReference>
<accession>A0A518RHG9</accession>
<dbReference type="Pfam" id="PF07715">
    <property type="entry name" value="Plug"/>
    <property type="match status" value="1"/>
</dbReference>
<evidence type="ECO:0000256" key="2">
    <source>
        <dbReference type="ARBA" id="ARBA00022448"/>
    </source>
</evidence>
<evidence type="ECO:0000256" key="6">
    <source>
        <dbReference type="ARBA" id="ARBA00023004"/>
    </source>
</evidence>
<dbReference type="Gene3D" id="3.55.50.30">
    <property type="match status" value="1"/>
</dbReference>
<dbReference type="InterPro" id="IPR036942">
    <property type="entry name" value="Beta-barrel_TonB_sf"/>
</dbReference>
<dbReference type="InterPro" id="IPR000531">
    <property type="entry name" value="Beta-barrel_TonB"/>
</dbReference>
<keyword evidence="7 11" id="KW-0798">TonB box</keyword>
<dbReference type="SMART" id="SM00965">
    <property type="entry name" value="STN"/>
    <property type="match status" value="1"/>
</dbReference>
<dbReference type="RefSeq" id="WP_145847929.1">
    <property type="nucleotide sequence ID" value="NZ_CP042239.1"/>
</dbReference>
<feature type="signal peptide" evidence="12">
    <location>
        <begin position="1"/>
        <end position="23"/>
    </location>
</feature>
<dbReference type="EMBL" id="CP042239">
    <property type="protein sequence ID" value="QDX26882.1"/>
    <property type="molecule type" value="Genomic_DNA"/>
</dbReference>
<dbReference type="SUPFAM" id="SSF56935">
    <property type="entry name" value="Porins"/>
    <property type="match status" value="1"/>
</dbReference>
<dbReference type="InterPro" id="IPR012910">
    <property type="entry name" value="Plug_dom"/>
</dbReference>
<dbReference type="GO" id="GO:0006826">
    <property type="term" value="P:iron ion transport"/>
    <property type="evidence" value="ECO:0007669"/>
    <property type="project" value="UniProtKB-KW"/>
</dbReference>
<dbReference type="InterPro" id="IPR039426">
    <property type="entry name" value="TonB-dep_rcpt-like"/>
</dbReference>
<evidence type="ECO:0000256" key="8">
    <source>
        <dbReference type="ARBA" id="ARBA00023136"/>
    </source>
</evidence>
<dbReference type="Proteomes" id="UP000318055">
    <property type="component" value="Chromosome"/>
</dbReference>
<dbReference type="PROSITE" id="PS51257">
    <property type="entry name" value="PROKAR_LIPOPROTEIN"/>
    <property type="match status" value="1"/>
</dbReference>
<dbReference type="Gene3D" id="2.170.130.10">
    <property type="entry name" value="TonB-dependent receptor, plug domain"/>
    <property type="match status" value="1"/>
</dbReference>
<gene>
    <name evidence="14" type="ORF">FPZ54_13275</name>
</gene>
<dbReference type="PROSITE" id="PS52016">
    <property type="entry name" value="TONB_DEPENDENT_REC_3"/>
    <property type="match status" value="1"/>
</dbReference>
<name>A0A518RHG9_9SPHN</name>
<evidence type="ECO:0000256" key="10">
    <source>
        <dbReference type="PROSITE-ProRule" id="PRU01360"/>
    </source>
</evidence>
<evidence type="ECO:0000256" key="12">
    <source>
        <dbReference type="SAM" id="SignalP"/>
    </source>
</evidence>
<keyword evidence="5 10" id="KW-0812">Transmembrane</keyword>
<keyword evidence="4" id="KW-0406">Ion transport</keyword>
<dbReference type="InterPro" id="IPR011662">
    <property type="entry name" value="Secretin/TonB_short_N"/>
</dbReference>
<keyword evidence="15" id="KW-1185">Reference proteome</keyword>
<dbReference type="OrthoDB" id="7051241at2"/>
<dbReference type="KEGG" id="ssua:FPZ54_13275"/>
<keyword evidence="12" id="KW-0732">Signal</keyword>
<keyword evidence="3 10" id="KW-1134">Transmembrane beta strand</keyword>
<dbReference type="Pfam" id="PF00593">
    <property type="entry name" value="TonB_dep_Rec_b-barrel"/>
    <property type="match status" value="1"/>
</dbReference>
<keyword evidence="2 10" id="KW-0813">Transport</keyword>
<keyword evidence="14" id="KW-0675">Receptor</keyword>
<evidence type="ECO:0000256" key="7">
    <source>
        <dbReference type="ARBA" id="ARBA00023077"/>
    </source>
</evidence>
<evidence type="ECO:0000256" key="4">
    <source>
        <dbReference type="ARBA" id="ARBA00022496"/>
    </source>
</evidence>
<dbReference type="InterPro" id="IPR037066">
    <property type="entry name" value="Plug_dom_sf"/>
</dbReference>
<evidence type="ECO:0000313" key="14">
    <source>
        <dbReference type="EMBL" id="QDX26882.1"/>
    </source>
</evidence>
<keyword evidence="9 10" id="KW-0998">Cell outer membrane</keyword>
<keyword evidence="8 10" id="KW-0472">Membrane</keyword>
<evidence type="ECO:0000259" key="13">
    <source>
        <dbReference type="SMART" id="SM00965"/>
    </source>
</evidence>
<feature type="chain" id="PRO_5022005090" evidence="12">
    <location>
        <begin position="24"/>
        <end position="971"/>
    </location>
</feature>
<evidence type="ECO:0000256" key="9">
    <source>
        <dbReference type="ARBA" id="ARBA00023237"/>
    </source>
</evidence>
<protein>
    <submittedName>
        <fullName evidence="14">TonB-dependent receptor</fullName>
    </submittedName>
</protein>
<reference evidence="14 15" key="1">
    <citation type="submission" date="2019-07" db="EMBL/GenBank/DDBJ databases">
        <title>Sphingomonas alkalisoli sp. nov., isolated from rhizosphere soil of Suaedae salsa.</title>
        <authorList>
            <person name="Zhang H."/>
            <person name="Xu L."/>
            <person name="Zhang J.-X."/>
            <person name="Sun J.-Q."/>
        </authorList>
    </citation>
    <scope>NUCLEOTIDE SEQUENCE [LARGE SCALE GENOMIC DNA]</scope>
    <source>
        <strain evidence="14 15">XS-10</strain>
    </source>
</reference>
<dbReference type="PANTHER" id="PTHR47234">
    <property type="match status" value="1"/>
</dbReference>